<comment type="caution">
    <text evidence="4">The sequence shown here is derived from an EMBL/GenBank/DDBJ whole genome shotgun (WGS) entry which is preliminary data.</text>
</comment>
<sequence>MQPTFEGKQEYFVSPSHYIPSIGQGRQWPPPHDVAGPRNPYPSHHRPHLHTSWPRAAGPIMPWPNPTSQHAPPPPPQPLKHSMFRGASQFTILGGLFSNVGGDVVNSQHSSNAVDVFLDQYLRGFCSMNAAFNSGGRHLTVPRCAPETRTEVIGRIIRWARSPPSDSTGILWLNGLAGEGKSAIAQTIAEHFSTFESNGPVKLAGSFFFSRGQDDRRQNGTIFATLAYQLTQYHPTLKRCILGALQEDSSIPHARPTEQFAKLVIEPILAYNRHLRAEGERPQTPLFVIDALDECDDPSSVLIAIADALTTHKNLFRFLVTSRPESQLQGLFGMPVILTVTTGVSLRDYDSTRDVELYLSHSFATIRDKNMAIFRALRDEQRQEWPERPILDQLVVESDGLFAYASNIVQYVSHEGDSPIQRLERLLTLRSQSSRVIPSNTSSEDRNSDNPYRPLDQLYMDILSAVKSSPDLLRNVLGILIVLLKPLAEPDLVALVTRPGGELKGDVLLSITSQLHSILLVPRASDDGRARRTQPIKLYHKSIHEFLTDSGRSASFYINPTQKHGDMAVMCLDVMSRELTHDICQIQQLHHGSQTHQPDALRNQHIPGHLRYACCFWWQHMCSAVINGDRAQRFERSLDFFVEFCILKWIECLSLLGELSVALKAIRAIGDHDMRVSVPLRTLFTLARSHVKMNPQSKLKSRATAALADCGWLLLAFYLKLAEAPYSIYDITVNQAPRQSLLRRSYRKHVTWLPLNNSLLGVARTWPEHFSLVISSRYAQSAAGLLPAERLNRDGRPIRPSATGIDHYAPFALFRSDPNIESSGSDMMPHRDLMSHAIRSTPVTFVQPDDPSTLSSEFYRISHPAASAPLTLVQPYDLYYQRLYDMGQTTVRFEDHLHTSIPQTVLLSDLNPLPESRATVTTDSSKSTPGSLSIEAPLLLVSEDPQLRVESDIVQLTEHGPTISPSGSLDVQLLEPAVNSPDLHIRAPRPTSSGHSNHFDPSSWESPAGGVADGLEGDRSRRSSLDLRFPGHYAHSAKSSISTGSHSESDSDSYHTAEEEVSDSDSDDWEWNYSITPPDEGSISSLCSTHHGDEAGAEDSNRLEELAPGSKLTRVRSR</sequence>
<reference evidence="4 5" key="1">
    <citation type="submission" date="2024-05" db="EMBL/GenBank/DDBJ databases">
        <title>A draft genome resource for the thread blight pathogen Marasmius tenuissimus strain MS-2.</title>
        <authorList>
            <person name="Yulfo-Soto G.E."/>
            <person name="Baruah I.K."/>
            <person name="Amoako-Attah I."/>
            <person name="Bukari Y."/>
            <person name="Meinhardt L.W."/>
            <person name="Bailey B.A."/>
            <person name="Cohen S.P."/>
        </authorList>
    </citation>
    <scope>NUCLEOTIDE SEQUENCE [LARGE SCALE GENOMIC DNA]</scope>
    <source>
        <strain evidence="4 5">MS-2</strain>
    </source>
</reference>
<dbReference type="Gene3D" id="3.40.50.300">
    <property type="entry name" value="P-loop containing nucleotide triphosphate hydrolases"/>
    <property type="match status" value="1"/>
</dbReference>
<protein>
    <recommendedName>
        <fullName evidence="3">Nephrocystin 3-like N-terminal domain-containing protein</fullName>
    </recommendedName>
</protein>
<organism evidence="4 5">
    <name type="scientific">Marasmius tenuissimus</name>
    <dbReference type="NCBI Taxonomy" id="585030"/>
    <lineage>
        <taxon>Eukaryota</taxon>
        <taxon>Fungi</taxon>
        <taxon>Dikarya</taxon>
        <taxon>Basidiomycota</taxon>
        <taxon>Agaricomycotina</taxon>
        <taxon>Agaricomycetes</taxon>
        <taxon>Agaricomycetidae</taxon>
        <taxon>Agaricales</taxon>
        <taxon>Marasmiineae</taxon>
        <taxon>Marasmiaceae</taxon>
        <taxon>Marasmius</taxon>
    </lineage>
</organism>
<proteinExistence type="predicted"/>
<keyword evidence="5" id="KW-1185">Reference proteome</keyword>
<feature type="domain" description="Nephrocystin 3-like N-terminal" evidence="3">
    <location>
        <begin position="158"/>
        <end position="323"/>
    </location>
</feature>
<dbReference type="InterPro" id="IPR027417">
    <property type="entry name" value="P-loop_NTPase"/>
</dbReference>
<feature type="compositionally biased region" description="Basic and acidic residues" evidence="2">
    <location>
        <begin position="1047"/>
        <end position="1058"/>
    </location>
</feature>
<evidence type="ECO:0000256" key="1">
    <source>
        <dbReference type="ARBA" id="ARBA00022737"/>
    </source>
</evidence>
<feature type="compositionally biased region" description="Basic and acidic residues" evidence="2">
    <location>
        <begin position="1016"/>
        <end position="1025"/>
    </location>
</feature>
<dbReference type="PANTHER" id="PTHR10039:SF14">
    <property type="entry name" value="NACHT DOMAIN-CONTAINING PROTEIN"/>
    <property type="match status" value="1"/>
</dbReference>
<feature type="compositionally biased region" description="Pro residues" evidence="2">
    <location>
        <begin position="61"/>
        <end position="78"/>
    </location>
</feature>
<accession>A0ABR2ZPI1</accession>
<dbReference type="InterPro" id="IPR056884">
    <property type="entry name" value="NPHP3-like_N"/>
</dbReference>
<evidence type="ECO:0000256" key="2">
    <source>
        <dbReference type="SAM" id="MobiDB-lite"/>
    </source>
</evidence>
<feature type="compositionally biased region" description="Basic and acidic residues" evidence="2">
    <location>
        <begin position="1090"/>
        <end position="1105"/>
    </location>
</feature>
<dbReference type="Proteomes" id="UP001437256">
    <property type="component" value="Unassembled WGS sequence"/>
</dbReference>
<dbReference type="EMBL" id="JBBXMP010000089">
    <property type="protein sequence ID" value="KAL0063052.1"/>
    <property type="molecule type" value="Genomic_DNA"/>
</dbReference>
<feature type="compositionally biased region" description="Acidic residues" evidence="2">
    <location>
        <begin position="1059"/>
        <end position="1070"/>
    </location>
</feature>
<keyword evidence="1" id="KW-0677">Repeat</keyword>
<dbReference type="PANTHER" id="PTHR10039">
    <property type="entry name" value="AMELOGENIN"/>
    <property type="match status" value="1"/>
</dbReference>
<dbReference type="SUPFAM" id="SSF52540">
    <property type="entry name" value="P-loop containing nucleoside triphosphate hydrolases"/>
    <property type="match status" value="1"/>
</dbReference>
<name>A0ABR2ZPI1_9AGAR</name>
<dbReference type="Pfam" id="PF24883">
    <property type="entry name" value="NPHP3_N"/>
    <property type="match status" value="1"/>
</dbReference>
<evidence type="ECO:0000313" key="5">
    <source>
        <dbReference type="Proteomes" id="UP001437256"/>
    </source>
</evidence>
<gene>
    <name evidence="4" type="ORF">AAF712_010078</name>
</gene>
<feature type="compositionally biased region" description="Polar residues" evidence="2">
    <location>
        <begin position="990"/>
        <end position="1005"/>
    </location>
</feature>
<feature type="region of interest" description="Disordered" evidence="2">
    <location>
        <begin position="23"/>
        <end position="78"/>
    </location>
</feature>
<evidence type="ECO:0000313" key="4">
    <source>
        <dbReference type="EMBL" id="KAL0063052.1"/>
    </source>
</evidence>
<feature type="region of interest" description="Disordered" evidence="2">
    <location>
        <begin position="982"/>
        <end position="1118"/>
    </location>
</feature>
<evidence type="ECO:0000259" key="3">
    <source>
        <dbReference type="Pfam" id="PF24883"/>
    </source>
</evidence>